<organism evidence="1 2">
    <name type="scientific">Pantoea brenneri</name>
    <dbReference type="NCBI Taxonomy" id="472694"/>
    <lineage>
        <taxon>Bacteria</taxon>
        <taxon>Pseudomonadati</taxon>
        <taxon>Pseudomonadota</taxon>
        <taxon>Gammaproteobacteria</taxon>
        <taxon>Enterobacterales</taxon>
        <taxon>Erwiniaceae</taxon>
        <taxon>Pantoea</taxon>
    </lineage>
</organism>
<dbReference type="EMBL" id="CABWMH010000007">
    <property type="protein sequence ID" value="VXB52312.1"/>
    <property type="molecule type" value="Genomic_DNA"/>
</dbReference>
<sequence length="86" mass="9725">MKNGSEYHYPSSDTYTEKLYSDEGITGLSQNSKIIRLLEELERKGNSIGGARDEVNALFNYVSATKKVKADMITHLEYMKACIEKT</sequence>
<gene>
    <name evidence="1" type="ORF">PANT111_150153</name>
</gene>
<dbReference type="RefSeq" id="WP_159223359.1">
    <property type="nucleotide sequence ID" value="NZ_LR733469.1"/>
</dbReference>
<evidence type="ECO:0000313" key="1">
    <source>
        <dbReference type="EMBL" id="VXB52312.1"/>
    </source>
</evidence>
<accession>A0AAX3J3X7</accession>
<comment type="caution">
    <text evidence="1">The sequence shown here is derived from an EMBL/GenBank/DDBJ whole genome shotgun (WGS) entry which is preliminary data.</text>
</comment>
<evidence type="ECO:0000313" key="2">
    <source>
        <dbReference type="Proteomes" id="UP000433737"/>
    </source>
</evidence>
<dbReference type="AlphaFoldDB" id="A0AAX3J3X7"/>
<protein>
    <submittedName>
        <fullName evidence="1">Uncharacterized protein</fullName>
    </submittedName>
</protein>
<dbReference type="Proteomes" id="UP000433737">
    <property type="component" value="Unassembled WGS sequence"/>
</dbReference>
<reference evidence="1 2" key="1">
    <citation type="submission" date="2019-10" db="EMBL/GenBank/DDBJ databases">
        <authorList>
            <person name="Karimi E."/>
        </authorList>
    </citation>
    <scope>NUCLEOTIDE SEQUENCE [LARGE SCALE GENOMIC DNA]</scope>
    <source>
        <strain evidence="1">Pantoea sp. 111</strain>
    </source>
</reference>
<name>A0AAX3J3X7_9GAMM</name>
<proteinExistence type="predicted"/>